<dbReference type="EC" id="2.1.1.176" evidence="3"/>
<dbReference type="InterPro" id="IPR054728">
    <property type="entry name" value="RsmB-like_ferredoxin"/>
</dbReference>
<comment type="function">
    <text evidence="1">Specifically methylates the cytosine at position 967 (m5C967) of 16S rRNA.</text>
</comment>
<evidence type="ECO:0000256" key="3">
    <source>
        <dbReference type="ARBA" id="ARBA00012140"/>
    </source>
</evidence>
<dbReference type="Pfam" id="PF01189">
    <property type="entry name" value="Methyltr_RsmB-F"/>
    <property type="match status" value="1"/>
</dbReference>
<dbReference type="InterPro" id="IPR035926">
    <property type="entry name" value="NusB-like_sf"/>
</dbReference>
<feature type="domain" description="SAM-dependent MTase RsmB/NOP-type" evidence="14">
    <location>
        <begin position="165"/>
        <end position="431"/>
    </location>
</feature>
<dbReference type="PRINTS" id="PR02008">
    <property type="entry name" value="RCMTFAMILY"/>
</dbReference>
<dbReference type="InterPro" id="IPR023267">
    <property type="entry name" value="RCMT"/>
</dbReference>
<evidence type="ECO:0000313" key="16">
    <source>
        <dbReference type="Proteomes" id="UP000257076"/>
    </source>
</evidence>
<evidence type="ECO:0000256" key="4">
    <source>
        <dbReference type="ARBA" id="ARBA00022490"/>
    </source>
</evidence>
<evidence type="ECO:0000256" key="8">
    <source>
        <dbReference type="ARBA" id="ARBA00022691"/>
    </source>
</evidence>
<feature type="binding site" evidence="13">
    <location>
        <position position="320"/>
    </location>
    <ligand>
        <name>S-adenosyl-L-methionine</name>
        <dbReference type="ChEBI" id="CHEBI:59789"/>
    </ligand>
</feature>
<dbReference type="GO" id="GO:0003723">
    <property type="term" value="F:RNA binding"/>
    <property type="evidence" value="ECO:0007669"/>
    <property type="project" value="UniProtKB-UniRule"/>
</dbReference>
<protein>
    <recommendedName>
        <fullName evidence="3">16S rRNA (cytosine(967)-C(5))-methyltransferase</fullName>
        <ecNumber evidence="3">2.1.1.176</ecNumber>
    </recommendedName>
    <alternativeName>
        <fullName evidence="10">16S rRNA m5C967 methyltransferase</fullName>
    </alternativeName>
    <alternativeName>
        <fullName evidence="11">rRNA (cytosine-C(5)-)-methyltransferase RsmB</fullName>
    </alternativeName>
</protein>
<dbReference type="InterPro" id="IPR001678">
    <property type="entry name" value="MeTrfase_RsmB-F_NOP2_dom"/>
</dbReference>
<proteinExistence type="inferred from homology"/>
<dbReference type="GO" id="GO:0006355">
    <property type="term" value="P:regulation of DNA-templated transcription"/>
    <property type="evidence" value="ECO:0007669"/>
    <property type="project" value="InterPro"/>
</dbReference>
<keyword evidence="16" id="KW-1185">Reference proteome</keyword>
<feature type="binding site" evidence="13">
    <location>
        <position position="304"/>
    </location>
    <ligand>
        <name>S-adenosyl-L-methionine</name>
        <dbReference type="ChEBI" id="CHEBI:59789"/>
    </ligand>
</feature>
<dbReference type="AlphaFoldDB" id="A0A3E0AWU4"/>
<dbReference type="OrthoDB" id="9810297at2"/>
<feature type="binding site" evidence="13">
    <location>
        <position position="277"/>
    </location>
    <ligand>
        <name>S-adenosyl-L-methionine</name>
        <dbReference type="ChEBI" id="CHEBI:59789"/>
    </ligand>
</feature>
<dbReference type="GO" id="GO:0005737">
    <property type="term" value="C:cytoplasm"/>
    <property type="evidence" value="ECO:0007669"/>
    <property type="project" value="UniProtKB-SubCell"/>
</dbReference>
<dbReference type="Pfam" id="PF01029">
    <property type="entry name" value="NusB"/>
    <property type="match status" value="1"/>
</dbReference>
<evidence type="ECO:0000256" key="11">
    <source>
        <dbReference type="ARBA" id="ARBA00031088"/>
    </source>
</evidence>
<feature type="binding site" evidence="13">
    <location>
        <begin position="254"/>
        <end position="260"/>
    </location>
    <ligand>
        <name>S-adenosyl-L-methionine</name>
        <dbReference type="ChEBI" id="CHEBI:59789"/>
    </ligand>
</feature>
<dbReference type="Pfam" id="PF22458">
    <property type="entry name" value="RsmF-B_ferredox"/>
    <property type="match status" value="1"/>
</dbReference>
<organism evidence="15 16">
    <name type="scientific">Jeotgalicoccus halotolerans</name>
    <dbReference type="NCBI Taxonomy" id="157227"/>
    <lineage>
        <taxon>Bacteria</taxon>
        <taxon>Bacillati</taxon>
        <taxon>Bacillota</taxon>
        <taxon>Bacilli</taxon>
        <taxon>Bacillales</taxon>
        <taxon>Staphylococcaceae</taxon>
        <taxon>Jeotgalicoccus</taxon>
    </lineage>
</organism>
<keyword evidence="6 13" id="KW-0489">Methyltransferase</keyword>
<comment type="catalytic activity">
    <reaction evidence="12">
        <text>cytidine(967) in 16S rRNA + S-adenosyl-L-methionine = 5-methylcytidine(967) in 16S rRNA + S-adenosyl-L-homocysteine + H(+)</text>
        <dbReference type="Rhea" id="RHEA:42748"/>
        <dbReference type="Rhea" id="RHEA-COMP:10219"/>
        <dbReference type="Rhea" id="RHEA-COMP:10220"/>
        <dbReference type="ChEBI" id="CHEBI:15378"/>
        <dbReference type="ChEBI" id="CHEBI:57856"/>
        <dbReference type="ChEBI" id="CHEBI:59789"/>
        <dbReference type="ChEBI" id="CHEBI:74483"/>
        <dbReference type="ChEBI" id="CHEBI:82748"/>
        <dbReference type="EC" id="2.1.1.176"/>
    </reaction>
</comment>
<evidence type="ECO:0000256" key="6">
    <source>
        <dbReference type="ARBA" id="ARBA00022603"/>
    </source>
</evidence>
<dbReference type="InterPro" id="IPR049560">
    <property type="entry name" value="MeTrfase_RsmB-F_NOP2_cat"/>
</dbReference>
<gene>
    <name evidence="15" type="ORF">DFR63_1974</name>
</gene>
<evidence type="ECO:0000256" key="12">
    <source>
        <dbReference type="ARBA" id="ARBA00047283"/>
    </source>
</evidence>
<dbReference type="InterPro" id="IPR004573">
    <property type="entry name" value="rRNA_ssu_MeTfrase_B"/>
</dbReference>
<dbReference type="RefSeq" id="WP_115885745.1">
    <property type="nucleotide sequence ID" value="NZ_CBCSHX010000005.1"/>
</dbReference>
<feature type="active site" description="Nucleophile" evidence="13">
    <location>
        <position position="373"/>
    </location>
</feature>
<keyword evidence="4" id="KW-0963">Cytoplasm</keyword>
<evidence type="ECO:0000256" key="1">
    <source>
        <dbReference type="ARBA" id="ARBA00002724"/>
    </source>
</evidence>
<dbReference type="Gene3D" id="3.40.50.150">
    <property type="entry name" value="Vaccinia Virus protein VP39"/>
    <property type="match status" value="1"/>
</dbReference>
<accession>A0A3E0AWU4</accession>
<dbReference type="Gene3D" id="1.10.940.10">
    <property type="entry name" value="NusB-like"/>
    <property type="match status" value="1"/>
</dbReference>
<name>A0A3E0AWU4_9STAP</name>
<dbReference type="Proteomes" id="UP000257076">
    <property type="component" value="Unassembled WGS sequence"/>
</dbReference>
<dbReference type="PROSITE" id="PS51686">
    <property type="entry name" value="SAM_MT_RSMB_NOP"/>
    <property type="match status" value="1"/>
</dbReference>
<dbReference type="InterPro" id="IPR029063">
    <property type="entry name" value="SAM-dependent_MTases_sf"/>
</dbReference>
<sequence>MTVRALALELYEEVIDNKAYSNIVLNDALRFEELKPEDKGLLTEILYGTLQHKLTLEYYIRPFIKTKLRRWQRYLLLLSVYQLEYLDRVPDFAVINEAVEIAKERGGLQAGKQINGILRGYLRGEKPVINDIQNDAARLSLKYSMPKWLVKHWFKHYSLEETERILSSLNEKPQMYLRVNKKLVDRDNLIEMLKTEGYDVRESGLHPDAIEFNGQNITHSRSYKDGFFAIQDVSSMFVNLALEPDDDDNILDACSAPGGKGLHALESMEDGFVSLGDVHEHKITLIDNEASRLKHANYEAFVADAARHDYGQQFDRIIVDAPCSGLGVVKRKPEIKYERNEESISGLVELQLEILDNVKKFLKPGGVLIYSTCTIHQLENENVAYTFKKRHEDIEFDDFNIPAFNFTGPYRQILPYEHQTDGFFIARFKKSDSK</sequence>
<keyword evidence="7 13" id="KW-0808">Transferase</keyword>
<dbReference type="GO" id="GO:0008649">
    <property type="term" value="F:rRNA methyltransferase activity"/>
    <property type="evidence" value="ECO:0007669"/>
    <property type="project" value="InterPro"/>
</dbReference>
<dbReference type="SUPFAM" id="SSF53335">
    <property type="entry name" value="S-adenosyl-L-methionine-dependent methyltransferases"/>
    <property type="match status" value="1"/>
</dbReference>
<dbReference type="CDD" id="cd02440">
    <property type="entry name" value="AdoMet_MTases"/>
    <property type="match status" value="1"/>
</dbReference>
<dbReference type="PANTHER" id="PTHR22807">
    <property type="entry name" value="NOP2 YEAST -RELATED NOL1/NOP2/FMU SUN DOMAIN-CONTAINING"/>
    <property type="match status" value="1"/>
</dbReference>
<keyword evidence="5" id="KW-0698">rRNA processing</keyword>
<dbReference type="PANTHER" id="PTHR22807:SF53">
    <property type="entry name" value="RIBOSOMAL RNA SMALL SUBUNIT METHYLTRANSFERASE B-RELATED"/>
    <property type="match status" value="1"/>
</dbReference>
<dbReference type="FunFam" id="3.40.50.150:FF:000022">
    <property type="entry name" value="Ribosomal RNA small subunit methyltransferase B"/>
    <property type="match status" value="1"/>
</dbReference>
<evidence type="ECO:0000256" key="10">
    <source>
        <dbReference type="ARBA" id="ARBA00030399"/>
    </source>
</evidence>
<dbReference type="InterPro" id="IPR006027">
    <property type="entry name" value="NusB_RsmB_TIM44"/>
</dbReference>
<dbReference type="SUPFAM" id="SSF48013">
    <property type="entry name" value="NusB-like"/>
    <property type="match status" value="1"/>
</dbReference>
<keyword evidence="8 13" id="KW-0949">S-adenosyl-L-methionine</keyword>
<comment type="subcellular location">
    <subcellularLocation>
        <location evidence="2">Cytoplasm</location>
    </subcellularLocation>
</comment>
<dbReference type="FunFam" id="3.30.70.1170:FF:000003">
    <property type="entry name" value="16S rRNA (Cytosine(967)-C(5))-methyltransferase RsmB"/>
    <property type="match status" value="1"/>
</dbReference>
<evidence type="ECO:0000259" key="14">
    <source>
        <dbReference type="PROSITE" id="PS51686"/>
    </source>
</evidence>
<dbReference type="FunFam" id="1.10.940.10:FF:000006">
    <property type="entry name" value="16S rRNA (Cytosine(967)-C(5))-methyltransferase RsmB"/>
    <property type="match status" value="1"/>
</dbReference>
<evidence type="ECO:0000256" key="13">
    <source>
        <dbReference type="PROSITE-ProRule" id="PRU01023"/>
    </source>
</evidence>
<comment type="similarity">
    <text evidence="13">Belongs to the class I-like SAM-binding methyltransferase superfamily. RsmB/NOP family.</text>
</comment>
<comment type="caution">
    <text evidence="15">The sequence shown here is derived from an EMBL/GenBank/DDBJ whole genome shotgun (WGS) entry which is preliminary data.</text>
</comment>
<dbReference type="NCBIfam" id="TIGR00563">
    <property type="entry name" value="rsmB"/>
    <property type="match status" value="1"/>
</dbReference>
<evidence type="ECO:0000256" key="2">
    <source>
        <dbReference type="ARBA" id="ARBA00004496"/>
    </source>
</evidence>
<evidence type="ECO:0000313" key="15">
    <source>
        <dbReference type="EMBL" id="REG23082.1"/>
    </source>
</evidence>
<evidence type="ECO:0000256" key="9">
    <source>
        <dbReference type="ARBA" id="ARBA00022884"/>
    </source>
</evidence>
<reference evidence="15 16" key="1">
    <citation type="submission" date="2018-08" db="EMBL/GenBank/DDBJ databases">
        <title>Genomic Encyclopedia of Type Strains, Phase IV (KMG-IV): sequencing the most valuable type-strain genomes for metagenomic binning, comparative biology and taxonomic classification.</title>
        <authorList>
            <person name="Goeker M."/>
        </authorList>
    </citation>
    <scope>NUCLEOTIDE SEQUENCE [LARGE SCALE GENOMIC DNA]</scope>
    <source>
        <strain evidence="15 16">DSM 17274</strain>
    </source>
</reference>
<evidence type="ECO:0000256" key="7">
    <source>
        <dbReference type="ARBA" id="ARBA00022679"/>
    </source>
</evidence>
<evidence type="ECO:0000256" key="5">
    <source>
        <dbReference type="ARBA" id="ARBA00022552"/>
    </source>
</evidence>
<dbReference type="EMBL" id="QUMW01000014">
    <property type="protein sequence ID" value="REG23082.1"/>
    <property type="molecule type" value="Genomic_DNA"/>
</dbReference>
<keyword evidence="9 13" id="KW-0694">RNA-binding</keyword>
<dbReference type="NCBIfam" id="NF011494">
    <property type="entry name" value="PRK14902.1"/>
    <property type="match status" value="1"/>
</dbReference>